<sequence length="66" mass="7664">MKASAAILAAVALGQLTWDEAADRVAIERVYRPDPAHRQRYDQLYRAFRRLYRATRKVYAGLNGRR</sequence>
<protein>
    <recommendedName>
        <fullName evidence="3">FGGY family of carbohydrate kinase</fullName>
    </recommendedName>
</protein>
<gene>
    <name evidence="1" type="ORF">VLY81_05980</name>
</gene>
<name>A0ABZ1BSC3_9FIRM</name>
<keyword evidence="2" id="KW-1185">Reference proteome</keyword>
<dbReference type="SUPFAM" id="SSF53067">
    <property type="entry name" value="Actin-like ATPase domain"/>
    <property type="match status" value="1"/>
</dbReference>
<reference evidence="2" key="1">
    <citation type="submission" date="2023-12" db="EMBL/GenBank/DDBJ databases">
        <title>Novel isolates from deep terrestrial aquifers shed light on the physiology and ecology of the class Limnochordia.</title>
        <authorList>
            <person name="Karnachuk O.V."/>
            <person name="Lukina A.P."/>
            <person name="Avakyan M.R."/>
            <person name="Kadnikov V."/>
            <person name="Begmatov S."/>
            <person name="Beletsky A.V."/>
            <person name="Mardanov A.V."/>
            <person name="Ravin N.V."/>
        </authorList>
    </citation>
    <scope>NUCLEOTIDE SEQUENCE [LARGE SCALE GENOMIC DNA]</scope>
    <source>
        <strain evidence="2">LN</strain>
    </source>
</reference>
<dbReference type="Gene3D" id="3.30.420.40">
    <property type="match status" value="1"/>
</dbReference>
<dbReference type="RefSeq" id="WP_324670107.1">
    <property type="nucleotide sequence ID" value="NZ_CP141614.1"/>
</dbReference>
<evidence type="ECO:0008006" key="3">
    <source>
        <dbReference type="Google" id="ProtNLM"/>
    </source>
</evidence>
<accession>A0ABZ1BSC3</accession>
<organism evidence="1 2">
    <name type="scientific">Geochorda subterranea</name>
    <dbReference type="NCBI Taxonomy" id="3109564"/>
    <lineage>
        <taxon>Bacteria</taxon>
        <taxon>Bacillati</taxon>
        <taxon>Bacillota</taxon>
        <taxon>Limnochordia</taxon>
        <taxon>Limnochordales</taxon>
        <taxon>Geochordaceae</taxon>
        <taxon>Geochorda</taxon>
    </lineage>
</organism>
<evidence type="ECO:0000313" key="2">
    <source>
        <dbReference type="Proteomes" id="UP001333102"/>
    </source>
</evidence>
<proteinExistence type="predicted"/>
<dbReference type="InterPro" id="IPR043129">
    <property type="entry name" value="ATPase_NBD"/>
</dbReference>
<evidence type="ECO:0000313" key="1">
    <source>
        <dbReference type="EMBL" id="WRP15701.1"/>
    </source>
</evidence>
<dbReference type="Proteomes" id="UP001333102">
    <property type="component" value="Chromosome"/>
</dbReference>
<dbReference type="EMBL" id="CP141614">
    <property type="protein sequence ID" value="WRP15701.1"/>
    <property type="molecule type" value="Genomic_DNA"/>
</dbReference>